<evidence type="ECO:0000256" key="3">
    <source>
        <dbReference type="ARBA" id="ARBA00023027"/>
    </source>
</evidence>
<organism evidence="4 5">
    <name type="scientific">Stieleria maiorica</name>
    <dbReference type="NCBI Taxonomy" id="2795974"/>
    <lineage>
        <taxon>Bacteria</taxon>
        <taxon>Pseudomonadati</taxon>
        <taxon>Planctomycetota</taxon>
        <taxon>Planctomycetia</taxon>
        <taxon>Pirellulales</taxon>
        <taxon>Pirellulaceae</taxon>
        <taxon>Stieleria</taxon>
    </lineage>
</organism>
<dbReference type="NCBIfam" id="TIGR00557">
    <property type="entry name" value="pdxA"/>
    <property type="match status" value="1"/>
</dbReference>
<evidence type="ECO:0000256" key="2">
    <source>
        <dbReference type="ARBA" id="ARBA00023002"/>
    </source>
</evidence>
<dbReference type="AlphaFoldDB" id="A0A5B9MJ74"/>
<dbReference type="KEGG" id="smam:Mal15_53350"/>
<dbReference type="GO" id="GO:0051287">
    <property type="term" value="F:NAD binding"/>
    <property type="evidence" value="ECO:0007669"/>
    <property type="project" value="InterPro"/>
</dbReference>
<dbReference type="PANTHER" id="PTHR30004">
    <property type="entry name" value="4-HYDROXYTHREONINE-4-PHOSPHATE DEHYDROGENASE"/>
    <property type="match status" value="1"/>
</dbReference>
<dbReference type="EC" id="1.1.1.262" evidence="4"/>
<dbReference type="Gene3D" id="3.40.718.10">
    <property type="entry name" value="Isopropylmalate Dehydrogenase"/>
    <property type="match status" value="1"/>
</dbReference>
<gene>
    <name evidence="4" type="primary">pdxA</name>
    <name evidence="4" type="ORF">Mal15_53350</name>
</gene>
<reference evidence="4 5" key="1">
    <citation type="submission" date="2019-02" db="EMBL/GenBank/DDBJ databases">
        <title>Planctomycetal bacteria perform biofilm scaping via a novel small molecule.</title>
        <authorList>
            <person name="Jeske O."/>
            <person name="Boedeker C."/>
            <person name="Wiegand S."/>
            <person name="Breitling P."/>
            <person name="Kallscheuer N."/>
            <person name="Jogler M."/>
            <person name="Rohde M."/>
            <person name="Petersen J."/>
            <person name="Medema M.H."/>
            <person name="Surup F."/>
            <person name="Jogler C."/>
        </authorList>
    </citation>
    <scope>NUCLEOTIDE SEQUENCE [LARGE SCALE GENOMIC DNA]</scope>
    <source>
        <strain evidence="4 5">Mal15</strain>
    </source>
</reference>
<name>A0A5B9MJ74_9BACT</name>
<dbReference type="GO" id="GO:0050570">
    <property type="term" value="F:4-hydroxythreonine-4-phosphate dehydrogenase activity"/>
    <property type="evidence" value="ECO:0007669"/>
    <property type="project" value="UniProtKB-EC"/>
</dbReference>
<accession>A0A5B9MJ74</accession>
<evidence type="ECO:0000256" key="1">
    <source>
        <dbReference type="ARBA" id="ARBA00022723"/>
    </source>
</evidence>
<dbReference type="RefSeq" id="WP_147870356.1">
    <property type="nucleotide sequence ID" value="NZ_CP036264.1"/>
</dbReference>
<keyword evidence="3" id="KW-0520">NAD</keyword>
<sequence length="348" mass="36649">MSDPSPSEAVSARRDKPRLAITVGDAAGVGPELALACAAEASVRSRCLPILVGPAVILGKLAAMRDLELPPKVTIEQLAGAGPYPPSGLVDCGDVPLESFVPGKFSRKTGLASFAAVDVAISQTLAGNFDAIVTGPIQKEAWHAAGTGYLGHTELLADRTQTTDFCMMLSGPACSTVLATIHVPLADVIASLSVDQIARAIRLGGSAMEKRFGRPPRITVLALNPHAGESGLLSHGEEETLIRPAMELIAQECEAENRDWHLVGPVPPDTAFTPAMRDQTDVHICMYHDQGLIPLKALSFDDAVNITLGLPIVRTSVDHGTAMDLAWKGTASANSMRSAIDRAIELCR</sequence>
<evidence type="ECO:0000313" key="4">
    <source>
        <dbReference type="EMBL" id="QEG01259.1"/>
    </source>
</evidence>
<keyword evidence="5" id="KW-1185">Reference proteome</keyword>
<dbReference type="Pfam" id="PF04166">
    <property type="entry name" value="PdxA"/>
    <property type="match status" value="1"/>
</dbReference>
<dbReference type="PANTHER" id="PTHR30004:SF6">
    <property type="entry name" value="D-THREONATE 4-PHOSPHATE DEHYDROGENASE"/>
    <property type="match status" value="1"/>
</dbReference>
<dbReference type="InterPro" id="IPR005255">
    <property type="entry name" value="PdxA_fam"/>
</dbReference>
<evidence type="ECO:0000313" key="5">
    <source>
        <dbReference type="Proteomes" id="UP000321353"/>
    </source>
</evidence>
<proteinExistence type="predicted"/>
<dbReference type="EMBL" id="CP036264">
    <property type="protein sequence ID" value="QEG01259.1"/>
    <property type="molecule type" value="Genomic_DNA"/>
</dbReference>
<dbReference type="GO" id="GO:0046872">
    <property type="term" value="F:metal ion binding"/>
    <property type="evidence" value="ECO:0007669"/>
    <property type="project" value="UniProtKB-KW"/>
</dbReference>
<dbReference type="Proteomes" id="UP000321353">
    <property type="component" value="Chromosome"/>
</dbReference>
<keyword evidence="1" id="KW-0479">Metal-binding</keyword>
<protein>
    <submittedName>
        <fullName evidence="4">4-hydroxythreonine-4-phosphate dehydrogenase</fullName>
        <ecNumber evidence="4">1.1.1.262</ecNumber>
    </submittedName>
</protein>
<dbReference type="SUPFAM" id="SSF53659">
    <property type="entry name" value="Isocitrate/Isopropylmalate dehydrogenase-like"/>
    <property type="match status" value="1"/>
</dbReference>
<keyword evidence="2 4" id="KW-0560">Oxidoreductase</keyword>